<dbReference type="Gene3D" id="3.30.70.330">
    <property type="match status" value="1"/>
</dbReference>
<dbReference type="InterPro" id="IPR000504">
    <property type="entry name" value="RRM_dom"/>
</dbReference>
<organism evidence="2 3">
    <name type="scientific">Tilletia indica</name>
    <dbReference type="NCBI Taxonomy" id="43049"/>
    <lineage>
        <taxon>Eukaryota</taxon>
        <taxon>Fungi</taxon>
        <taxon>Dikarya</taxon>
        <taxon>Basidiomycota</taxon>
        <taxon>Ustilaginomycotina</taxon>
        <taxon>Exobasidiomycetes</taxon>
        <taxon>Tilletiales</taxon>
        <taxon>Tilletiaceae</taxon>
        <taxon>Tilletia</taxon>
    </lineage>
</organism>
<dbReference type="Proteomes" id="UP000077521">
    <property type="component" value="Unassembled WGS sequence"/>
</dbReference>
<dbReference type="InterPro" id="IPR035979">
    <property type="entry name" value="RBD_domain_sf"/>
</dbReference>
<feature type="compositionally biased region" description="Low complexity" evidence="1">
    <location>
        <begin position="181"/>
        <end position="191"/>
    </location>
</feature>
<name>A0A177TUU9_9BASI</name>
<dbReference type="InterPro" id="IPR050907">
    <property type="entry name" value="SRSF"/>
</dbReference>
<dbReference type="SMART" id="SM00360">
    <property type="entry name" value="RRM"/>
    <property type="match status" value="1"/>
</dbReference>
<evidence type="ECO:0000313" key="3">
    <source>
        <dbReference type="Proteomes" id="UP000077521"/>
    </source>
</evidence>
<feature type="compositionally biased region" description="Acidic residues" evidence="1">
    <location>
        <begin position="224"/>
        <end position="235"/>
    </location>
</feature>
<dbReference type="PANTHER" id="PTHR23147">
    <property type="entry name" value="SERINE/ARGININE RICH SPLICING FACTOR"/>
    <property type="match status" value="1"/>
</dbReference>
<dbReference type="EMBL" id="LWDF02000114">
    <property type="protein sequence ID" value="KAE8257358.1"/>
    <property type="molecule type" value="Genomic_DNA"/>
</dbReference>
<proteinExistence type="predicted"/>
<dbReference type="PROSITE" id="PS50102">
    <property type="entry name" value="RRM"/>
    <property type="match status" value="1"/>
</dbReference>
<dbReference type="InterPro" id="IPR012677">
    <property type="entry name" value="Nucleotide-bd_a/b_plait_sf"/>
</dbReference>
<dbReference type="AlphaFoldDB" id="A0A177TUU9"/>
<evidence type="ECO:0000256" key="1">
    <source>
        <dbReference type="SAM" id="MobiDB-lite"/>
    </source>
</evidence>
<feature type="compositionally biased region" description="Basic and acidic residues" evidence="1">
    <location>
        <begin position="111"/>
        <end position="180"/>
    </location>
</feature>
<reference evidence="2" key="1">
    <citation type="submission" date="2016-04" db="EMBL/GenBank/DDBJ databases">
        <authorList>
            <person name="Nguyen H.D."/>
            <person name="Samba Siva P."/>
            <person name="Cullis J."/>
            <person name="Levesque C.A."/>
            <person name="Hambleton S."/>
        </authorList>
    </citation>
    <scope>NUCLEOTIDE SEQUENCE</scope>
    <source>
        <strain evidence="2">DAOMC 236416</strain>
    </source>
</reference>
<evidence type="ECO:0000313" key="2">
    <source>
        <dbReference type="EMBL" id="KAE8257358.1"/>
    </source>
</evidence>
<protein>
    <submittedName>
        <fullName evidence="2">Uncharacterized protein</fullName>
    </submittedName>
</protein>
<dbReference type="GO" id="GO:0003723">
    <property type="term" value="F:RNA binding"/>
    <property type="evidence" value="ECO:0007669"/>
    <property type="project" value="UniProtKB-UniRule"/>
</dbReference>
<dbReference type="SUPFAM" id="SSF54928">
    <property type="entry name" value="RNA-binding domain, RBD"/>
    <property type="match status" value="1"/>
</dbReference>
<keyword evidence="3" id="KW-1185">Reference proteome</keyword>
<sequence>MSYGPPRGGRTTLYVAGFPPDMRAKELAYEFERMGPLLRCDIPAIKNPNSKPYAFIEYEDPRDAEDAHRRMHNMRFGDYTIGIQFAKNAPSSSWRYDGGRGPPPRARSPPRRYDDYRRGDDRDRDYRRDDPRDRDYRRDDRSDRDYRRDDRDYRRDDRDRRYRDDKDDLRNRFDDRDRGGSSRPRSISPPRSSRRGSFTRDDFDREPSRPPLDREGSRRADEVNSTDEDEKTGWE</sequence>
<feature type="region of interest" description="Disordered" evidence="1">
    <location>
        <begin position="90"/>
        <end position="235"/>
    </location>
</feature>
<feature type="compositionally biased region" description="Basic and acidic residues" evidence="1">
    <location>
        <begin position="198"/>
        <end position="222"/>
    </location>
</feature>
<gene>
    <name evidence="2" type="ORF">A4X13_0g2402</name>
</gene>
<comment type="caution">
    <text evidence="2">The sequence shown here is derived from an EMBL/GenBank/DDBJ whole genome shotgun (WGS) entry which is preliminary data.</text>
</comment>
<accession>A0A177TUU9</accession>
<reference evidence="2" key="2">
    <citation type="journal article" date="2019" name="IMA Fungus">
        <title>Genome sequencing and comparison of five Tilletia species to identify candidate genes for the detection of regulated species infecting wheat.</title>
        <authorList>
            <person name="Nguyen H.D.T."/>
            <person name="Sultana T."/>
            <person name="Kesanakurti P."/>
            <person name="Hambleton S."/>
        </authorList>
    </citation>
    <scope>NUCLEOTIDE SEQUENCE</scope>
    <source>
        <strain evidence="2">DAOMC 236416</strain>
    </source>
</reference>
<dbReference type="OrthoDB" id="5970at2759"/>
<dbReference type="Pfam" id="PF00076">
    <property type="entry name" value="RRM_1"/>
    <property type="match status" value="1"/>
</dbReference>